<dbReference type="Proteomes" id="UP000285712">
    <property type="component" value="Unassembled WGS sequence"/>
</dbReference>
<organism evidence="4 5">
    <name type="scientific">Aphanomyces astaci</name>
    <name type="common">Crayfish plague agent</name>
    <dbReference type="NCBI Taxonomy" id="112090"/>
    <lineage>
        <taxon>Eukaryota</taxon>
        <taxon>Sar</taxon>
        <taxon>Stramenopiles</taxon>
        <taxon>Oomycota</taxon>
        <taxon>Saprolegniomycetes</taxon>
        <taxon>Saprolegniales</taxon>
        <taxon>Verrucalvaceae</taxon>
        <taxon>Aphanomyces</taxon>
    </lineage>
</organism>
<keyword evidence="2" id="KW-0812">Transmembrane</keyword>
<feature type="region of interest" description="Disordered" evidence="1">
    <location>
        <begin position="131"/>
        <end position="157"/>
    </location>
</feature>
<evidence type="ECO:0000256" key="2">
    <source>
        <dbReference type="SAM" id="Phobius"/>
    </source>
</evidence>
<sequence>MIAISLISTNQKAIFRTHKSVPLSNMTSALTSSLLTAGCKDIPKKTGVIGDLVNEILAVEVQMQDAHVVAKQDPDKGEQVLDLYVRFLERRDLLIAQLQKEGMAVPWQLRVKIDEFEQTLKERKKLSANKSTSLFSTTDDERSPQTTPADSVDGPSSVSETSSVIAGVLPLVVSLLVVGIAVYLAANYAHFDLLK</sequence>
<proteinExistence type="predicted"/>
<evidence type="ECO:0000313" key="4">
    <source>
        <dbReference type="EMBL" id="RHZ25500.1"/>
    </source>
</evidence>
<accession>A0A3R7B2B8</accession>
<evidence type="ECO:0000313" key="5">
    <source>
        <dbReference type="Proteomes" id="UP000285430"/>
    </source>
</evidence>
<comment type="caution">
    <text evidence="4">The sequence shown here is derived from an EMBL/GenBank/DDBJ whole genome shotgun (WGS) entry which is preliminary data.</text>
</comment>
<gene>
    <name evidence="3" type="ORF">DYB35_005012</name>
    <name evidence="4" type="ORF">DYB37_005694</name>
</gene>
<evidence type="ECO:0000313" key="6">
    <source>
        <dbReference type="Proteomes" id="UP000285712"/>
    </source>
</evidence>
<feature type="transmembrane region" description="Helical" evidence="2">
    <location>
        <begin position="164"/>
        <end position="186"/>
    </location>
</feature>
<name>A0A3R7B2B8_APHAT</name>
<dbReference type="EMBL" id="QUTH01002523">
    <property type="protein sequence ID" value="RHZ25500.1"/>
    <property type="molecule type" value="Genomic_DNA"/>
</dbReference>
<keyword evidence="2" id="KW-1133">Transmembrane helix</keyword>
<reference evidence="5 6" key="1">
    <citation type="submission" date="2018-08" db="EMBL/GenBank/DDBJ databases">
        <title>Aphanomyces genome sequencing and annotation.</title>
        <authorList>
            <person name="Minardi D."/>
            <person name="Oidtmann B."/>
            <person name="Van Der Giezen M."/>
            <person name="Studholme D.J."/>
        </authorList>
    </citation>
    <scope>NUCLEOTIDE SEQUENCE [LARGE SCALE GENOMIC DNA]</scope>
    <source>
        <strain evidence="4 5">Da</strain>
        <strain evidence="3 6">Sv</strain>
    </source>
</reference>
<keyword evidence="2" id="KW-0472">Membrane</keyword>
<dbReference type="Proteomes" id="UP000285430">
    <property type="component" value="Unassembled WGS sequence"/>
</dbReference>
<dbReference type="EMBL" id="QUTG01004001">
    <property type="protein sequence ID" value="RHY89446.1"/>
    <property type="molecule type" value="Genomic_DNA"/>
</dbReference>
<dbReference type="VEuPathDB" id="FungiDB:H257_08246"/>
<evidence type="ECO:0000256" key="1">
    <source>
        <dbReference type="SAM" id="MobiDB-lite"/>
    </source>
</evidence>
<protein>
    <submittedName>
        <fullName evidence="4">Uncharacterized protein</fullName>
    </submittedName>
</protein>
<dbReference type="AlphaFoldDB" id="A0A3R7B2B8"/>
<feature type="compositionally biased region" description="Polar residues" evidence="1">
    <location>
        <begin position="144"/>
        <end position="157"/>
    </location>
</feature>
<evidence type="ECO:0000313" key="3">
    <source>
        <dbReference type="EMBL" id="RHY89446.1"/>
    </source>
</evidence>